<dbReference type="EMBL" id="PQXO01001373">
    <property type="protein sequence ID" value="TGO81063.1"/>
    <property type="molecule type" value="Genomic_DNA"/>
</dbReference>
<gene>
    <name evidence="3" type="ORF">BPOR_1381g00010</name>
</gene>
<dbReference type="PANTHER" id="PTHR24223">
    <property type="entry name" value="ATP-BINDING CASSETTE SUB-FAMILY C"/>
    <property type="match status" value="1"/>
</dbReference>
<dbReference type="Proteomes" id="UP000297280">
    <property type="component" value="Unassembled WGS sequence"/>
</dbReference>
<comment type="caution">
    <text evidence="3">The sequence shown here is derived from an EMBL/GenBank/DDBJ whole genome shotgun (WGS) entry which is preliminary data.</text>
</comment>
<proteinExistence type="predicted"/>
<evidence type="ECO:0000256" key="1">
    <source>
        <dbReference type="ARBA" id="ARBA00022741"/>
    </source>
</evidence>
<dbReference type="GO" id="GO:0005524">
    <property type="term" value="F:ATP binding"/>
    <property type="evidence" value="ECO:0007669"/>
    <property type="project" value="UniProtKB-KW"/>
</dbReference>
<keyword evidence="4" id="KW-1185">Reference proteome</keyword>
<name>A0A4Z1KIS2_9HELO</name>
<organism evidence="3 4">
    <name type="scientific">Botrytis porri</name>
    <dbReference type="NCBI Taxonomy" id="87229"/>
    <lineage>
        <taxon>Eukaryota</taxon>
        <taxon>Fungi</taxon>
        <taxon>Dikarya</taxon>
        <taxon>Ascomycota</taxon>
        <taxon>Pezizomycotina</taxon>
        <taxon>Leotiomycetes</taxon>
        <taxon>Helotiales</taxon>
        <taxon>Sclerotiniaceae</taxon>
        <taxon>Botrytis</taxon>
    </lineage>
</organism>
<evidence type="ECO:0000313" key="3">
    <source>
        <dbReference type="EMBL" id="TGO81063.1"/>
    </source>
</evidence>
<dbReference type="AlphaFoldDB" id="A0A4Z1KIS2"/>
<keyword evidence="1" id="KW-0547">Nucleotide-binding</keyword>
<dbReference type="PANTHER" id="PTHR24223:SF399">
    <property type="entry name" value="ABC TRANSPORTER ATNG"/>
    <property type="match status" value="1"/>
</dbReference>
<accession>A0A4Z1KIS2</accession>
<dbReference type="InterPro" id="IPR050173">
    <property type="entry name" value="ABC_transporter_C-like"/>
</dbReference>
<dbReference type="SUPFAM" id="SSF52540">
    <property type="entry name" value="P-loop containing nucleoside triphosphate hydrolases"/>
    <property type="match status" value="1"/>
</dbReference>
<evidence type="ECO:0000256" key="2">
    <source>
        <dbReference type="ARBA" id="ARBA00022840"/>
    </source>
</evidence>
<dbReference type="GO" id="GO:0042626">
    <property type="term" value="F:ATPase-coupled transmembrane transporter activity"/>
    <property type="evidence" value="ECO:0007669"/>
    <property type="project" value="TreeGrafter"/>
</dbReference>
<keyword evidence="2" id="KW-0067">ATP-binding</keyword>
<protein>
    <submittedName>
        <fullName evidence="3">Uncharacterized protein</fullName>
    </submittedName>
</protein>
<sequence>MVDGDNIIAGSGGAALSGGQKLRIALARAVYSRHRILMLDHVFSGLDIVGEEQIFTRLIGRHGLLRQLGITTILLTHAAHPLSYADHIIALNVHGTVTEQGKFYDRTRKNGCVSSLATKHEVAQIRLKSLNLWM</sequence>
<dbReference type="GO" id="GO:0016020">
    <property type="term" value="C:membrane"/>
    <property type="evidence" value="ECO:0007669"/>
    <property type="project" value="TreeGrafter"/>
</dbReference>
<dbReference type="InterPro" id="IPR027417">
    <property type="entry name" value="P-loop_NTPase"/>
</dbReference>
<reference evidence="3 4" key="1">
    <citation type="submission" date="2017-12" db="EMBL/GenBank/DDBJ databases">
        <title>Comparative genomics of Botrytis spp.</title>
        <authorList>
            <person name="Valero-Jimenez C.A."/>
            <person name="Tapia P."/>
            <person name="Veloso J."/>
            <person name="Silva-Moreno E."/>
            <person name="Staats M."/>
            <person name="Valdes J.H."/>
            <person name="Van Kan J.A.L."/>
        </authorList>
    </citation>
    <scope>NUCLEOTIDE SEQUENCE [LARGE SCALE GENOMIC DNA]</scope>
    <source>
        <strain evidence="3 4">MUCL3349</strain>
    </source>
</reference>
<dbReference type="Gene3D" id="3.40.50.300">
    <property type="entry name" value="P-loop containing nucleotide triphosphate hydrolases"/>
    <property type="match status" value="1"/>
</dbReference>
<dbReference type="STRING" id="87229.A0A4Z1KIS2"/>
<evidence type="ECO:0000313" key="4">
    <source>
        <dbReference type="Proteomes" id="UP000297280"/>
    </source>
</evidence>